<dbReference type="GO" id="GO:0000270">
    <property type="term" value="P:peptidoglycan metabolic process"/>
    <property type="evidence" value="ECO:0007669"/>
    <property type="project" value="TreeGrafter"/>
</dbReference>
<evidence type="ECO:0000256" key="3">
    <source>
        <dbReference type="SAM" id="SignalP"/>
    </source>
</evidence>
<gene>
    <name evidence="4" type="primary">dacB</name>
    <name evidence="4" type="ORF">H3L94_01840</name>
</gene>
<sequence length="470" mass="50901">MTTRLNRLLFAAALALCFQVASALDFGRMRPDEVAVYVQDVDNGEVLLAHRADVGMNPASTMKLVTAFAAFRALGSDFRWQTEWRSSAPVGNGALHGDLYWVGSGNPVFDQPDLIAMQQQLAAQGIASLNGKVVLDRSVWRGHGSADGFEHDADQAFSTPPDPHMVAYKVLWATAGQDADGRPAFQLNPPLPGIRTDTLQVAWTGGRCGKLANHVSAVWENQSLVFKGRLPAACAGQKMFINLFDAPRFAEESFRGHWLAQGLGGLYGFGRGTAPAGSRVLAVNRSKPLAEVLSDMNKFSNNLIARSVFLTLGQREAGGRSAVNAEAAVRRQLVSAGLDDEALVLENGSGLSRRERATARFLGSMLYQAYRSPFRQAFIDTLPIAGVDGTLKTRFRQLGTPLRMKTGTLRNVRALAGYWLPAHGRRLAVVVIINSERSDGYLPDLDALVNRIVRDLSTANRLESTGGAPN</sequence>
<reference evidence="4 5" key="1">
    <citation type="submission" date="2020-07" db="EMBL/GenBank/DDBJ databases">
        <title>Genomic diversity of species in the Neisseriaceae family.</title>
        <authorList>
            <person name="Vincent A.T."/>
            <person name="Bernet E."/>
            <person name="Veyrier F.J."/>
        </authorList>
    </citation>
    <scope>NUCLEOTIDE SEQUENCE [LARGE SCALE GENOMIC DNA]</scope>
    <source>
        <strain evidence="4 5">DSM 22244</strain>
    </source>
</reference>
<keyword evidence="2 4" id="KW-0378">Hydrolase</keyword>
<dbReference type="PANTHER" id="PTHR30023">
    <property type="entry name" value="D-ALANYL-D-ALANINE CARBOXYPEPTIDASE"/>
    <property type="match status" value="1"/>
</dbReference>
<accession>A0A7D7S5F9</accession>
<evidence type="ECO:0000313" key="4">
    <source>
        <dbReference type="EMBL" id="QMT40826.1"/>
    </source>
</evidence>
<dbReference type="InterPro" id="IPR012338">
    <property type="entry name" value="Beta-lactam/transpept-like"/>
</dbReference>
<dbReference type="AlphaFoldDB" id="A0A7D7S5F9"/>
<feature type="chain" id="PRO_5028482720" evidence="3">
    <location>
        <begin position="24"/>
        <end position="470"/>
    </location>
</feature>
<dbReference type="EMBL" id="CP059567">
    <property type="protein sequence ID" value="QMT40826.1"/>
    <property type="molecule type" value="Genomic_DNA"/>
</dbReference>
<proteinExistence type="inferred from homology"/>
<organism evidence="4 5">
    <name type="scientific">Neisseria shayeganii</name>
    <dbReference type="NCBI Taxonomy" id="607712"/>
    <lineage>
        <taxon>Bacteria</taxon>
        <taxon>Pseudomonadati</taxon>
        <taxon>Pseudomonadota</taxon>
        <taxon>Betaproteobacteria</taxon>
        <taxon>Neisseriales</taxon>
        <taxon>Neisseriaceae</taxon>
        <taxon>Neisseria</taxon>
    </lineage>
</organism>
<dbReference type="Gene3D" id="3.50.80.20">
    <property type="entry name" value="D-Ala-D-Ala carboxypeptidase C, peptidase S13"/>
    <property type="match status" value="1"/>
</dbReference>
<protein>
    <submittedName>
        <fullName evidence="4">D-alanyl-D-alanine carboxypeptidase/D-alanyl-D-alanine-endopeptidase</fullName>
        <ecNumber evidence="4">3.4.16.4</ecNumber>
    </submittedName>
</protein>
<dbReference type="KEGG" id="nsg:H3L94_01840"/>
<dbReference type="NCBIfam" id="TIGR00666">
    <property type="entry name" value="PBP4"/>
    <property type="match status" value="1"/>
</dbReference>
<dbReference type="Pfam" id="PF02113">
    <property type="entry name" value="Peptidase_S13"/>
    <property type="match status" value="1"/>
</dbReference>
<dbReference type="GO" id="GO:0006508">
    <property type="term" value="P:proteolysis"/>
    <property type="evidence" value="ECO:0007669"/>
    <property type="project" value="InterPro"/>
</dbReference>
<dbReference type="PRINTS" id="PR00922">
    <property type="entry name" value="DADACBPTASE3"/>
</dbReference>
<dbReference type="PANTHER" id="PTHR30023:SF0">
    <property type="entry name" value="PENICILLIN-SENSITIVE CARBOXYPEPTIDASE A"/>
    <property type="match status" value="1"/>
</dbReference>
<dbReference type="GO" id="GO:0009002">
    <property type="term" value="F:serine-type D-Ala-D-Ala carboxypeptidase activity"/>
    <property type="evidence" value="ECO:0007669"/>
    <property type="project" value="UniProtKB-EC"/>
</dbReference>
<feature type="signal peptide" evidence="3">
    <location>
        <begin position="1"/>
        <end position="23"/>
    </location>
</feature>
<dbReference type="InterPro" id="IPR000667">
    <property type="entry name" value="Peptidase_S13"/>
</dbReference>
<comment type="similarity">
    <text evidence="1">Belongs to the peptidase S13 family.</text>
</comment>
<dbReference type="SUPFAM" id="SSF56601">
    <property type="entry name" value="beta-lactamase/transpeptidase-like"/>
    <property type="match status" value="1"/>
</dbReference>
<evidence type="ECO:0000313" key="5">
    <source>
        <dbReference type="Proteomes" id="UP000514752"/>
    </source>
</evidence>
<keyword evidence="3" id="KW-0732">Signal</keyword>
<keyword evidence="4" id="KW-0645">Protease</keyword>
<name>A0A7D7S5F9_9NEIS</name>
<dbReference type="RefSeq" id="WP_182122426.1">
    <property type="nucleotide sequence ID" value="NZ_CP059567.1"/>
</dbReference>
<keyword evidence="4" id="KW-0121">Carboxypeptidase</keyword>
<evidence type="ECO:0000256" key="2">
    <source>
        <dbReference type="ARBA" id="ARBA00022801"/>
    </source>
</evidence>
<evidence type="ECO:0000256" key="1">
    <source>
        <dbReference type="ARBA" id="ARBA00006096"/>
    </source>
</evidence>
<dbReference type="Gene3D" id="3.40.710.10">
    <property type="entry name" value="DD-peptidase/beta-lactamase superfamily"/>
    <property type="match status" value="2"/>
</dbReference>
<dbReference type="Proteomes" id="UP000514752">
    <property type="component" value="Chromosome"/>
</dbReference>
<dbReference type="EC" id="3.4.16.4" evidence="4"/>